<evidence type="ECO:0000256" key="1">
    <source>
        <dbReference type="ARBA" id="ARBA00001946"/>
    </source>
</evidence>
<organism evidence="6 7">
    <name type="scientific">Salinigranum rubrum</name>
    <dbReference type="NCBI Taxonomy" id="755307"/>
    <lineage>
        <taxon>Archaea</taxon>
        <taxon>Methanobacteriati</taxon>
        <taxon>Methanobacteriota</taxon>
        <taxon>Stenosarchaea group</taxon>
        <taxon>Halobacteria</taxon>
        <taxon>Halobacteriales</taxon>
        <taxon>Haloferacaceae</taxon>
        <taxon>Salinigranum</taxon>
    </lineage>
</organism>
<dbReference type="PANTHER" id="PTHR13794">
    <property type="entry name" value="ENOLASE SUPERFAMILY, MANDELATE RACEMASE"/>
    <property type="match status" value="1"/>
</dbReference>
<feature type="domain" description="Mandelate racemase/muconate lactonizing enzyme C-terminal" evidence="5">
    <location>
        <begin position="152"/>
        <end position="252"/>
    </location>
</feature>
<dbReference type="Pfam" id="PF02746">
    <property type="entry name" value="MR_MLE_N"/>
    <property type="match status" value="1"/>
</dbReference>
<dbReference type="InterPro" id="IPR036849">
    <property type="entry name" value="Enolase-like_C_sf"/>
</dbReference>
<dbReference type="AlphaFoldDB" id="A0A2I8VEL1"/>
<evidence type="ECO:0000313" key="6">
    <source>
        <dbReference type="EMBL" id="AUV80362.1"/>
    </source>
</evidence>
<reference evidence="6 7" key="1">
    <citation type="submission" date="2018-01" db="EMBL/GenBank/DDBJ databases">
        <title>Complete genome sequence of Salinigranum rubrum GX10T, an extremely halophilic archaeon isolated from a marine solar saltern.</title>
        <authorList>
            <person name="Han S."/>
        </authorList>
    </citation>
    <scope>NUCLEOTIDE SEQUENCE [LARGE SCALE GENOMIC DNA]</scope>
    <source>
        <strain evidence="6 7">GX10</strain>
    </source>
</reference>
<sequence>MSDVTVERVETVPLEAPLDEPFGYAQEWVETRAALLVRVEASDGTVGWGECWGPIAGTRETVDRLLAPELVGTDPTPVERRSEDLYDLGRRAYQSVVPLPALSGVDLALWDLAGKLADVPVSRLLGGARRESVRAYATGHYFRHDAALETQYESLAAEARKNAAALGAVKAKVGLQLLGYGPDEDVELVRRIREAVGDDTTLMVDANYAYDAGTARRVGRELEPLDVSWFEEPVPPEDLDGYAALRDALDVRVAGGECHAPYEFRRLFERGGLDVAQPDVCNVGGLTAARRVAALAREYGVPVVPHAWGTPVALAATLHLVSTLPDEPWLEFDRSANPLREELSPSPPRPDGDGRVPVPDGPGLGVDLDSAAIERYRID</sequence>
<dbReference type="GO" id="GO:0000287">
    <property type="term" value="F:magnesium ion binding"/>
    <property type="evidence" value="ECO:0007669"/>
    <property type="project" value="TreeGrafter"/>
</dbReference>
<dbReference type="InterPro" id="IPR013341">
    <property type="entry name" value="Mandelate_racemase_N_dom"/>
</dbReference>
<keyword evidence="7" id="KW-1185">Reference proteome</keyword>
<dbReference type="EMBL" id="CP026309">
    <property type="protein sequence ID" value="AUV80362.1"/>
    <property type="molecule type" value="Genomic_DNA"/>
</dbReference>
<dbReference type="Pfam" id="PF13378">
    <property type="entry name" value="MR_MLE_C"/>
    <property type="match status" value="1"/>
</dbReference>
<dbReference type="PROSITE" id="PS00908">
    <property type="entry name" value="MR_MLE_1"/>
    <property type="match status" value="1"/>
</dbReference>
<proteinExistence type="predicted"/>
<dbReference type="SFLD" id="SFLDS00001">
    <property type="entry name" value="Enolase"/>
    <property type="match status" value="1"/>
</dbReference>
<dbReference type="CDD" id="cd03316">
    <property type="entry name" value="MR_like"/>
    <property type="match status" value="1"/>
</dbReference>
<keyword evidence="2" id="KW-0479">Metal-binding</keyword>
<dbReference type="Proteomes" id="UP000236584">
    <property type="component" value="Chromosome"/>
</dbReference>
<dbReference type="SUPFAM" id="SSF54826">
    <property type="entry name" value="Enolase N-terminal domain-like"/>
    <property type="match status" value="1"/>
</dbReference>
<dbReference type="PANTHER" id="PTHR13794:SF58">
    <property type="entry name" value="MITOCHONDRIAL ENOLASE SUPERFAMILY MEMBER 1"/>
    <property type="match status" value="1"/>
</dbReference>
<dbReference type="GO" id="GO:0016836">
    <property type="term" value="F:hydro-lyase activity"/>
    <property type="evidence" value="ECO:0007669"/>
    <property type="project" value="TreeGrafter"/>
</dbReference>
<evidence type="ECO:0000256" key="2">
    <source>
        <dbReference type="ARBA" id="ARBA00022723"/>
    </source>
</evidence>
<name>A0A2I8VEL1_9EURY</name>
<dbReference type="GO" id="GO:0009063">
    <property type="term" value="P:amino acid catabolic process"/>
    <property type="evidence" value="ECO:0007669"/>
    <property type="project" value="InterPro"/>
</dbReference>
<dbReference type="SMART" id="SM00922">
    <property type="entry name" value="MR_MLE"/>
    <property type="match status" value="1"/>
</dbReference>
<evidence type="ECO:0000259" key="5">
    <source>
        <dbReference type="SMART" id="SM00922"/>
    </source>
</evidence>
<dbReference type="RefSeq" id="WP_103423870.1">
    <property type="nucleotide sequence ID" value="NZ_CP026309.1"/>
</dbReference>
<dbReference type="InterPro" id="IPR029017">
    <property type="entry name" value="Enolase-like_N"/>
</dbReference>
<dbReference type="Gene3D" id="3.30.390.10">
    <property type="entry name" value="Enolase-like, N-terminal domain"/>
    <property type="match status" value="1"/>
</dbReference>
<evidence type="ECO:0000256" key="3">
    <source>
        <dbReference type="ARBA" id="ARBA00022842"/>
    </source>
</evidence>
<feature type="region of interest" description="Disordered" evidence="4">
    <location>
        <begin position="336"/>
        <end position="370"/>
    </location>
</feature>
<evidence type="ECO:0000256" key="4">
    <source>
        <dbReference type="SAM" id="MobiDB-lite"/>
    </source>
</evidence>
<dbReference type="InterPro" id="IPR013342">
    <property type="entry name" value="Mandelate_racemase_C"/>
</dbReference>
<comment type="cofactor">
    <cofactor evidence="1">
        <name>Mg(2+)</name>
        <dbReference type="ChEBI" id="CHEBI:18420"/>
    </cofactor>
</comment>
<protein>
    <recommendedName>
        <fullName evidence="5">Mandelate racemase/muconate lactonizing enzyme C-terminal domain-containing protein</fullName>
    </recommendedName>
</protein>
<dbReference type="OrthoDB" id="42605at2157"/>
<dbReference type="GeneID" id="35590570"/>
<accession>A0A2I8VEL1</accession>
<dbReference type="GO" id="GO:0016052">
    <property type="term" value="P:carbohydrate catabolic process"/>
    <property type="evidence" value="ECO:0007669"/>
    <property type="project" value="TreeGrafter"/>
</dbReference>
<dbReference type="InterPro" id="IPR029065">
    <property type="entry name" value="Enolase_C-like"/>
</dbReference>
<dbReference type="KEGG" id="srub:C2R22_00735"/>
<evidence type="ECO:0000313" key="7">
    <source>
        <dbReference type="Proteomes" id="UP000236584"/>
    </source>
</evidence>
<dbReference type="SFLD" id="SFLDG00179">
    <property type="entry name" value="mandelate_racemase"/>
    <property type="match status" value="1"/>
</dbReference>
<dbReference type="InterPro" id="IPR046945">
    <property type="entry name" value="RHMD-like"/>
</dbReference>
<dbReference type="InterPro" id="IPR018110">
    <property type="entry name" value="Mandel_Rmase/mucon_lact_enz_CS"/>
</dbReference>
<dbReference type="Gene3D" id="3.20.20.120">
    <property type="entry name" value="Enolase-like C-terminal domain"/>
    <property type="match status" value="1"/>
</dbReference>
<dbReference type="SUPFAM" id="SSF51604">
    <property type="entry name" value="Enolase C-terminal domain-like"/>
    <property type="match status" value="1"/>
</dbReference>
<gene>
    <name evidence="6" type="ORF">C2R22_00735</name>
</gene>
<keyword evidence="3" id="KW-0460">Magnesium</keyword>